<proteinExistence type="predicted"/>
<dbReference type="AlphaFoldDB" id="A0A6B0UNE0"/>
<organism evidence="1">
    <name type="scientific">Ixodes ricinus</name>
    <name type="common">Common tick</name>
    <name type="synonym">Acarus ricinus</name>
    <dbReference type="NCBI Taxonomy" id="34613"/>
    <lineage>
        <taxon>Eukaryota</taxon>
        <taxon>Metazoa</taxon>
        <taxon>Ecdysozoa</taxon>
        <taxon>Arthropoda</taxon>
        <taxon>Chelicerata</taxon>
        <taxon>Arachnida</taxon>
        <taxon>Acari</taxon>
        <taxon>Parasitiformes</taxon>
        <taxon>Ixodida</taxon>
        <taxon>Ixodoidea</taxon>
        <taxon>Ixodidae</taxon>
        <taxon>Ixodinae</taxon>
        <taxon>Ixodes</taxon>
    </lineage>
</organism>
<dbReference type="EMBL" id="GIFC01009267">
    <property type="protein sequence ID" value="MXU91350.1"/>
    <property type="molecule type" value="Transcribed_RNA"/>
</dbReference>
<reference evidence="1" key="1">
    <citation type="submission" date="2019-12" db="EMBL/GenBank/DDBJ databases">
        <title>An insight into the sialome of adult female Ixodes ricinus ticks feeding for 6 days.</title>
        <authorList>
            <person name="Perner J."/>
            <person name="Ribeiro J.M.C."/>
        </authorList>
    </citation>
    <scope>NUCLEOTIDE SEQUENCE</scope>
    <source>
        <strain evidence="1">Semi-engorged</strain>
        <tissue evidence="1">Salivary glands</tissue>
    </source>
</reference>
<evidence type="ECO:0000313" key="1">
    <source>
        <dbReference type="EMBL" id="MXU91350.1"/>
    </source>
</evidence>
<accession>A0A6B0UNE0</accession>
<sequence>MAIACYTKKMQPILFAAVLTVSGILMGVLSQYPPQPFECLSLIEAVGHNFCQLTGQSDFLKFNFITCLVECRNDDFYLGLPFNISNPDIIIECPNGVKKNLTIWKSRWDERRVKAINDLCKK</sequence>
<protein>
    <submittedName>
        <fullName evidence="1">Putative salivary secreted protein</fullName>
    </submittedName>
</protein>
<name>A0A6B0UNE0_IXORI</name>